<comment type="caution">
    <text evidence="1">The sequence shown here is derived from an EMBL/GenBank/DDBJ whole genome shotgun (WGS) entry which is preliminary data.</text>
</comment>
<dbReference type="AlphaFoldDB" id="A0A644T1X3"/>
<gene>
    <name evidence="1" type="ORF">SDC9_06058</name>
</gene>
<sequence>MRSLFITLFLLCLSNSFCSAISPVNDNTIKEAQNYGRVHRASSLENFFAPWAAYEENAQKLDEQTEHAYLYTPFLLVASNAREHALVDQTVSLADSHKLIQLYSGYLTFNVTLLGSTPHFSETNTCVLSTNNKTISYYQASEPEITKTTWYPNPPLYKANHYFYFLANQINLEKPITLIVNTADKREHKFYFNLSNIK</sequence>
<proteinExistence type="predicted"/>
<reference evidence="1" key="1">
    <citation type="submission" date="2019-08" db="EMBL/GenBank/DDBJ databases">
        <authorList>
            <person name="Kucharzyk K."/>
            <person name="Murdoch R.W."/>
            <person name="Higgins S."/>
            <person name="Loffler F."/>
        </authorList>
    </citation>
    <scope>NUCLEOTIDE SEQUENCE</scope>
</reference>
<evidence type="ECO:0000313" key="1">
    <source>
        <dbReference type="EMBL" id="MPL60497.1"/>
    </source>
</evidence>
<protein>
    <submittedName>
        <fullName evidence="1">Uncharacterized protein</fullName>
    </submittedName>
</protein>
<organism evidence="1">
    <name type="scientific">bioreactor metagenome</name>
    <dbReference type="NCBI Taxonomy" id="1076179"/>
    <lineage>
        <taxon>unclassified sequences</taxon>
        <taxon>metagenomes</taxon>
        <taxon>ecological metagenomes</taxon>
    </lineage>
</organism>
<name>A0A644T1X3_9ZZZZ</name>
<dbReference type="EMBL" id="VSSQ01000012">
    <property type="protein sequence ID" value="MPL60497.1"/>
    <property type="molecule type" value="Genomic_DNA"/>
</dbReference>
<accession>A0A644T1X3</accession>